<keyword evidence="7" id="KW-0378">Hydrolase</keyword>
<name>A0A0N1HG23_9EURO</name>
<dbReference type="EMBL" id="LFJN01000002">
    <property type="protein sequence ID" value="KPI44976.1"/>
    <property type="molecule type" value="Genomic_DNA"/>
</dbReference>
<evidence type="ECO:0000256" key="9">
    <source>
        <dbReference type="ARBA" id="ARBA00023204"/>
    </source>
</evidence>
<dbReference type="GO" id="GO:0070260">
    <property type="term" value="F:5'-tyrosyl-DNA phosphodiesterase activity"/>
    <property type="evidence" value="ECO:0007669"/>
    <property type="project" value="TreeGrafter"/>
</dbReference>
<keyword evidence="6" id="KW-0227">DNA damage</keyword>
<evidence type="ECO:0000256" key="5">
    <source>
        <dbReference type="ARBA" id="ARBA00022723"/>
    </source>
</evidence>
<organism evidence="12 13">
    <name type="scientific">Cyphellophora attinorum</name>
    <dbReference type="NCBI Taxonomy" id="1664694"/>
    <lineage>
        <taxon>Eukaryota</taxon>
        <taxon>Fungi</taxon>
        <taxon>Dikarya</taxon>
        <taxon>Ascomycota</taxon>
        <taxon>Pezizomycotina</taxon>
        <taxon>Eurotiomycetes</taxon>
        <taxon>Chaetothyriomycetidae</taxon>
        <taxon>Chaetothyriales</taxon>
        <taxon>Cyphellophoraceae</taxon>
        <taxon>Cyphellophora</taxon>
    </lineage>
</organism>
<protein>
    <recommendedName>
        <fullName evidence="11">Endonuclease/exonuclease/phosphatase domain-containing protein</fullName>
    </recommendedName>
</protein>
<evidence type="ECO:0000256" key="1">
    <source>
        <dbReference type="ARBA" id="ARBA00001936"/>
    </source>
</evidence>
<dbReference type="RefSeq" id="XP_018004939.1">
    <property type="nucleotide sequence ID" value="XM_018142876.1"/>
</dbReference>
<dbReference type="Gene3D" id="3.60.10.10">
    <property type="entry name" value="Endonuclease/exonuclease/phosphatase"/>
    <property type="match status" value="1"/>
</dbReference>
<comment type="subcellular location">
    <subcellularLocation>
        <location evidence="3">Nucleus</location>
        <location evidence="3">PML body</location>
    </subcellularLocation>
</comment>
<dbReference type="PANTHER" id="PTHR15822:SF4">
    <property type="entry name" value="TYROSYL-DNA PHOSPHODIESTERASE 2"/>
    <property type="match status" value="1"/>
</dbReference>
<keyword evidence="5" id="KW-0479">Metal-binding</keyword>
<dbReference type="GO" id="GO:0004518">
    <property type="term" value="F:nuclease activity"/>
    <property type="evidence" value="ECO:0007669"/>
    <property type="project" value="UniProtKB-KW"/>
</dbReference>
<dbReference type="InterPro" id="IPR051547">
    <property type="entry name" value="TDP2-like"/>
</dbReference>
<evidence type="ECO:0000256" key="4">
    <source>
        <dbReference type="ARBA" id="ARBA00022722"/>
    </source>
</evidence>
<evidence type="ECO:0000256" key="8">
    <source>
        <dbReference type="ARBA" id="ARBA00022842"/>
    </source>
</evidence>
<evidence type="ECO:0000256" key="2">
    <source>
        <dbReference type="ARBA" id="ARBA00001946"/>
    </source>
</evidence>
<proteinExistence type="predicted"/>
<dbReference type="CDD" id="cd09080">
    <property type="entry name" value="TDP2"/>
    <property type="match status" value="1"/>
</dbReference>
<gene>
    <name evidence="12" type="ORF">AB675_2870</name>
</gene>
<dbReference type="SUPFAM" id="SSF56219">
    <property type="entry name" value="DNase I-like"/>
    <property type="match status" value="1"/>
</dbReference>
<dbReference type="OrthoDB" id="9975959at2759"/>
<dbReference type="InterPro" id="IPR005135">
    <property type="entry name" value="Endo/exonuclease/phosphatase"/>
</dbReference>
<evidence type="ECO:0000259" key="11">
    <source>
        <dbReference type="Pfam" id="PF03372"/>
    </source>
</evidence>
<dbReference type="Pfam" id="PF03372">
    <property type="entry name" value="Exo_endo_phos"/>
    <property type="match status" value="1"/>
</dbReference>
<reference evidence="12 13" key="1">
    <citation type="submission" date="2015-06" db="EMBL/GenBank/DDBJ databases">
        <title>Draft genome of the ant-associated black yeast Phialophora attae CBS 131958.</title>
        <authorList>
            <person name="Moreno L.F."/>
            <person name="Stielow B.J."/>
            <person name="de Hoog S."/>
            <person name="Vicente V.A."/>
            <person name="Weiss V.A."/>
            <person name="de Vries M."/>
            <person name="Cruz L.M."/>
            <person name="Souza E.M."/>
        </authorList>
    </citation>
    <scope>NUCLEOTIDE SEQUENCE [LARGE SCALE GENOMIC DNA]</scope>
    <source>
        <strain evidence="12 13">CBS 131958</strain>
    </source>
</reference>
<keyword evidence="8" id="KW-0460">Magnesium</keyword>
<evidence type="ECO:0000256" key="7">
    <source>
        <dbReference type="ARBA" id="ARBA00022801"/>
    </source>
</evidence>
<dbReference type="PANTHER" id="PTHR15822">
    <property type="entry name" value="TRAF AND TNF RECEPTOR-ASSOCIATED PROTEIN"/>
    <property type="match status" value="1"/>
</dbReference>
<sequence length="346" mass="39067">MPDLQKIIALVESKRKTSLPWNRQEVVPQPYYTFKPESQSWKPCTTESVSASAHPTPTTFNVLSWNIDFMLPYEDQRMTVALNHLHELTTRNSHPSIIFLNEMLESDLLLIQSQPWIRSSYHVTDLDKEHWESGHYGTTTLIHHSLPISRTFRVHYSATKMERDGLFVDLTFANPDRTIRLCNTHLESLIADPPLRPEQVKTTAKYLHESGIAGGIMGGDFNAIQPFDRTLHSDNNLKDAFLVHGGNEDDDAGYTWGQMAPVKQREMFGCSRMDKLFFCGDALECIGFERFGLGVKVEDKAVEKQLIEVEGMDGGWVTDHAGVWGVFKVIGGDIEKVGQGKSAAKM</sequence>
<keyword evidence="13" id="KW-1185">Reference proteome</keyword>
<dbReference type="InterPro" id="IPR036691">
    <property type="entry name" value="Endo/exonu/phosph_ase_sf"/>
</dbReference>
<comment type="cofactor">
    <cofactor evidence="2">
        <name>Mg(2+)</name>
        <dbReference type="ChEBI" id="CHEBI:18420"/>
    </cofactor>
</comment>
<comment type="cofactor">
    <cofactor evidence="1">
        <name>Mn(2+)</name>
        <dbReference type="ChEBI" id="CHEBI:29035"/>
    </cofactor>
</comment>
<evidence type="ECO:0000256" key="3">
    <source>
        <dbReference type="ARBA" id="ARBA00004322"/>
    </source>
</evidence>
<dbReference type="Proteomes" id="UP000038010">
    <property type="component" value="Unassembled WGS sequence"/>
</dbReference>
<evidence type="ECO:0000313" key="12">
    <source>
        <dbReference type="EMBL" id="KPI44976.1"/>
    </source>
</evidence>
<evidence type="ECO:0000256" key="6">
    <source>
        <dbReference type="ARBA" id="ARBA00022763"/>
    </source>
</evidence>
<dbReference type="GO" id="GO:0046872">
    <property type="term" value="F:metal ion binding"/>
    <property type="evidence" value="ECO:0007669"/>
    <property type="project" value="UniProtKB-KW"/>
</dbReference>
<dbReference type="GO" id="GO:0005737">
    <property type="term" value="C:cytoplasm"/>
    <property type="evidence" value="ECO:0007669"/>
    <property type="project" value="TreeGrafter"/>
</dbReference>
<evidence type="ECO:0000313" key="13">
    <source>
        <dbReference type="Proteomes" id="UP000038010"/>
    </source>
</evidence>
<dbReference type="GO" id="GO:0006302">
    <property type="term" value="P:double-strand break repair"/>
    <property type="evidence" value="ECO:0007669"/>
    <property type="project" value="TreeGrafter"/>
</dbReference>
<accession>A0A0N1HG23</accession>
<keyword evidence="10" id="KW-0539">Nucleus</keyword>
<keyword evidence="4" id="KW-0540">Nuclease</keyword>
<dbReference type="VEuPathDB" id="FungiDB:AB675_2870"/>
<dbReference type="GeneID" id="28734756"/>
<feature type="domain" description="Endonuclease/exonuclease/phosphatase" evidence="11">
    <location>
        <begin position="63"/>
        <end position="320"/>
    </location>
</feature>
<dbReference type="GO" id="GO:0003697">
    <property type="term" value="F:single-stranded DNA binding"/>
    <property type="evidence" value="ECO:0007669"/>
    <property type="project" value="TreeGrafter"/>
</dbReference>
<evidence type="ECO:0000256" key="10">
    <source>
        <dbReference type="ARBA" id="ARBA00023242"/>
    </source>
</evidence>
<comment type="caution">
    <text evidence="12">The sequence shown here is derived from an EMBL/GenBank/DDBJ whole genome shotgun (WGS) entry which is preliminary data.</text>
</comment>
<dbReference type="AlphaFoldDB" id="A0A0N1HG23"/>
<keyword evidence="9" id="KW-0234">DNA repair</keyword>